<dbReference type="EC" id="3.4.21.26" evidence="2"/>
<feature type="domain" description="Peptidase S9A N-terminal" evidence="7">
    <location>
        <begin position="15"/>
        <end position="394"/>
    </location>
</feature>
<dbReference type="SUPFAM" id="SSF53474">
    <property type="entry name" value="alpha/beta-Hydrolases"/>
    <property type="match status" value="1"/>
</dbReference>
<keyword evidence="4 8" id="KW-0378">Hydrolase</keyword>
<accession>A0A1R4G2W8</accession>
<dbReference type="OrthoDB" id="9801421at2"/>
<dbReference type="RefSeq" id="WP_086992096.1">
    <property type="nucleotide sequence ID" value="NZ_FUHU01000036.1"/>
</dbReference>
<dbReference type="Pfam" id="PF02897">
    <property type="entry name" value="Peptidase_S9_N"/>
    <property type="match status" value="1"/>
</dbReference>
<dbReference type="Pfam" id="PF00326">
    <property type="entry name" value="Peptidase_S9"/>
    <property type="match status" value="1"/>
</dbReference>
<dbReference type="Proteomes" id="UP000195787">
    <property type="component" value="Unassembled WGS sequence"/>
</dbReference>
<evidence type="ECO:0000259" key="6">
    <source>
        <dbReference type="Pfam" id="PF00326"/>
    </source>
</evidence>
<evidence type="ECO:0000256" key="4">
    <source>
        <dbReference type="ARBA" id="ARBA00022801"/>
    </source>
</evidence>
<dbReference type="GO" id="GO:0005829">
    <property type="term" value="C:cytosol"/>
    <property type="evidence" value="ECO:0007669"/>
    <property type="project" value="TreeGrafter"/>
</dbReference>
<evidence type="ECO:0000256" key="3">
    <source>
        <dbReference type="ARBA" id="ARBA00022670"/>
    </source>
</evidence>
<proteinExistence type="predicted"/>
<evidence type="ECO:0000256" key="2">
    <source>
        <dbReference type="ARBA" id="ARBA00011897"/>
    </source>
</evidence>
<dbReference type="InterPro" id="IPR051167">
    <property type="entry name" value="Prolyl_oligopep/macrocyclase"/>
</dbReference>
<organism evidence="8 9">
    <name type="scientific">Agrococcus casei LMG 22410</name>
    <dbReference type="NCBI Taxonomy" id="1255656"/>
    <lineage>
        <taxon>Bacteria</taxon>
        <taxon>Bacillati</taxon>
        <taxon>Actinomycetota</taxon>
        <taxon>Actinomycetes</taxon>
        <taxon>Micrococcales</taxon>
        <taxon>Microbacteriaceae</taxon>
        <taxon>Agrococcus</taxon>
    </lineage>
</organism>
<dbReference type="Gene3D" id="2.130.10.120">
    <property type="entry name" value="Prolyl oligopeptidase, N-terminal domain"/>
    <property type="match status" value="1"/>
</dbReference>
<reference evidence="8 9" key="1">
    <citation type="submission" date="2017-02" db="EMBL/GenBank/DDBJ databases">
        <authorList>
            <person name="Peterson S.W."/>
        </authorList>
    </citation>
    <scope>NUCLEOTIDE SEQUENCE [LARGE SCALE GENOMIC DNA]</scope>
    <source>
        <strain evidence="8 9">LMG 22410</strain>
    </source>
</reference>
<dbReference type="InterPro" id="IPR001375">
    <property type="entry name" value="Peptidase_S9_cat"/>
</dbReference>
<comment type="catalytic activity">
    <reaction evidence="1">
        <text>Hydrolysis of Pro-|-Xaa &gt;&gt; Ala-|-Xaa in oligopeptides.</text>
        <dbReference type="EC" id="3.4.21.26"/>
    </reaction>
</comment>
<evidence type="ECO:0000256" key="5">
    <source>
        <dbReference type="ARBA" id="ARBA00022825"/>
    </source>
</evidence>
<gene>
    <name evidence="8" type="ORF">CZ674_08375</name>
</gene>
<dbReference type="SUPFAM" id="SSF50993">
    <property type="entry name" value="Peptidase/esterase 'gauge' domain"/>
    <property type="match status" value="1"/>
</dbReference>
<dbReference type="GeneID" id="303173228"/>
<dbReference type="EMBL" id="FUHU01000036">
    <property type="protein sequence ID" value="SJM62508.1"/>
    <property type="molecule type" value="Genomic_DNA"/>
</dbReference>
<evidence type="ECO:0000313" key="9">
    <source>
        <dbReference type="Proteomes" id="UP000195787"/>
    </source>
</evidence>
<dbReference type="GO" id="GO:0070012">
    <property type="term" value="F:oligopeptidase activity"/>
    <property type="evidence" value="ECO:0007669"/>
    <property type="project" value="TreeGrafter"/>
</dbReference>
<name>A0A1R4G2W8_9MICO</name>
<dbReference type="GO" id="GO:0006508">
    <property type="term" value="P:proteolysis"/>
    <property type="evidence" value="ECO:0007669"/>
    <property type="project" value="UniProtKB-KW"/>
</dbReference>
<dbReference type="PANTHER" id="PTHR42881:SF2">
    <property type="entry name" value="PROLYL ENDOPEPTIDASE"/>
    <property type="match status" value="1"/>
</dbReference>
<keyword evidence="3" id="KW-0645">Protease</keyword>
<dbReference type="PRINTS" id="PR00862">
    <property type="entry name" value="PROLIGOPTASE"/>
</dbReference>
<keyword evidence="9" id="KW-1185">Reference proteome</keyword>
<dbReference type="GO" id="GO:0004252">
    <property type="term" value="F:serine-type endopeptidase activity"/>
    <property type="evidence" value="ECO:0007669"/>
    <property type="project" value="UniProtKB-EC"/>
</dbReference>
<evidence type="ECO:0000259" key="7">
    <source>
        <dbReference type="Pfam" id="PF02897"/>
    </source>
</evidence>
<evidence type="ECO:0000256" key="1">
    <source>
        <dbReference type="ARBA" id="ARBA00001070"/>
    </source>
</evidence>
<dbReference type="InterPro" id="IPR002470">
    <property type="entry name" value="Peptidase_S9A"/>
</dbReference>
<dbReference type="Gene3D" id="3.40.50.1820">
    <property type="entry name" value="alpha/beta hydrolase"/>
    <property type="match status" value="1"/>
</dbReference>
<dbReference type="PANTHER" id="PTHR42881">
    <property type="entry name" value="PROLYL ENDOPEPTIDASE"/>
    <property type="match status" value="1"/>
</dbReference>
<dbReference type="AlphaFoldDB" id="A0A1R4G2W8"/>
<dbReference type="InterPro" id="IPR029058">
    <property type="entry name" value="AB_hydrolase_fold"/>
</dbReference>
<keyword evidence="5" id="KW-0720">Serine protease</keyword>
<evidence type="ECO:0000313" key="8">
    <source>
        <dbReference type="EMBL" id="SJM62508.1"/>
    </source>
</evidence>
<protein>
    <recommendedName>
        <fullName evidence="2">prolyl oligopeptidase</fullName>
        <ecNumber evidence="2">3.4.21.26</ecNumber>
    </recommendedName>
</protein>
<dbReference type="InterPro" id="IPR023302">
    <property type="entry name" value="Pept_S9A_N"/>
</dbReference>
<feature type="domain" description="Peptidase S9 prolyl oligopeptidase catalytic" evidence="6">
    <location>
        <begin position="458"/>
        <end position="667"/>
    </location>
</feature>
<sequence length="671" mass="72963">MNPYPAARRSDENPDDPYRWMEDADSAETKAFIEAQNEASQPVLAGLSTLEAFSTSVAKLLSAKVLRGVTEAGDWVYAWRSDSRDQPELVRAKTFAGLADAESVLDPNRLSDDGTVAVNANSFNQDGTLMAYTVADAGSDWFTIRVLDLETLETLDDAIEWCKWNRPQWMPDGSSFTYWAYDAPDGNALTDSMGHGRLKVHQVGADTDPTTEDDSVTVLWESEDPRMFARHHPPSDDWFVLSTDTGSSSGNDLQVRAHDDYLALQLVDGHEHEWTPIGILDDRLFVITDSGAARYRLDSFDLVSGERSVIVPEHATDVLLDATLVRGAIAVVFSHDASHRLDLFSLDGEQSAPVPLPEGIAITGISGDSDSPSLFVDAQTFVDPGTAYMVETDGPHTVRVDAHTAQGASAVQTERIRATSKDGTVVPAFVVRGSAADAPAPTLLWGYGGFNIPLNPGFRALFAAWVDAGGTLVIPNLRGGGEFGSEWHKAGTKQQKQNVFDDLYAVAEHIREAGISDRIALHGRSNGGLLSGAALTQRPELWDAVMPAVGVLDMLRFHLFTIGWAWISDYGDPDDEAVAEYLRAYSPLHNTVEREYPPTLITTGDHDDRVVPAHSLKFAATLQRAQRGDAPILLAVDTRAGHGMGKPKSAQVDEYAQQLAFAAEYTGLTLR</sequence>